<dbReference type="Proteomes" id="UP001525890">
    <property type="component" value="Unassembled WGS sequence"/>
</dbReference>
<reference evidence="1 2" key="1">
    <citation type="journal article" date="2022" name="Front. Microbiol.">
        <title>High genomic differentiation and limited gene flow indicate recent cryptic speciation within the genus Laspinema (cyanobacteria).</title>
        <authorList>
            <person name="Stanojkovic A."/>
            <person name="Skoupy S."/>
            <person name="Skaloud P."/>
            <person name="Dvorak P."/>
        </authorList>
    </citation>
    <scope>NUCLEOTIDE SEQUENCE [LARGE SCALE GENOMIC DNA]</scope>
    <source>
        <strain evidence="1 2">D2a</strain>
    </source>
</reference>
<sequence>MNAHKVTITFSEDGKWELTDLPFRAGDTVEIIFLKQPKQQQYSPTSSPEYPLQGKQLYRYDEPFEPAVVAEDWEVLK</sequence>
<dbReference type="EMBL" id="JAMXFF010000029">
    <property type="protein sequence ID" value="MCT7968250.1"/>
    <property type="molecule type" value="Genomic_DNA"/>
</dbReference>
<accession>A0ABT2MW89</accession>
<evidence type="ECO:0000313" key="2">
    <source>
        <dbReference type="Proteomes" id="UP001525890"/>
    </source>
</evidence>
<proteinExistence type="predicted"/>
<name>A0ABT2MW89_9CYAN</name>
<gene>
    <name evidence="1" type="ORF">NG799_18220</name>
</gene>
<dbReference type="RefSeq" id="WP_368007783.1">
    <property type="nucleotide sequence ID" value="NZ_JAMXFF010000029.1"/>
</dbReference>
<evidence type="ECO:0000313" key="1">
    <source>
        <dbReference type="EMBL" id="MCT7968250.1"/>
    </source>
</evidence>
<protein>
    <submittedName>
        <fullName evidence="1">Uncharacterized protein</fullName>
    </submittedName>
</protein>
<organism evidence="1 2">
    <name type="scientific">Laspinema palackyanum D2a</name>
    <dbReference type="NCBI Taxonomy" id="2953684"/>
    <lineage>
        <taxon>Bacteria</taxon>
        <taxon>Bacillati</taxon>
        <taxon>Cyanobacteriota</taxon>
        <taxon>Cyanophyceae</taxon>
        <taxon>Oscillatoriophycideae</taxon>
        <taxon>Oscillatoriales</taxon>
        <taxon>Laspinemataceae</taxon>
        <taxon>Laspinema</taxon>
        <taxon>Laspinema palackyanum</taxon>
    </lineage>
</organism>
<keyword evidence="2" id="KW-1185">Reference proteome</keyword>
<comment type="caution">
    <text evidence="1">The sequence shown here is derived from an EMBL/GenBank/DDBJ whole genome shotgun (WGS) entry which is preliminary data.</text>
</comment>